<evidence type="ECO:0000256" key="1">
    <source>
        <dbReference type="SAM" id="MobiDB-lite"/>
    </source>
</evidence>
<dbReference type="AlphaFoldDB" id="A0A8T9B6Z6"/>
<organism evidence="2 3">
    <name type="scientific">Lachnellula arida</name>
    <dbReference type="NCBI Taxonomy" id="1316785"/>
    <lineage>
        <taxon>Eukaryota</taxon>
        <taxon>Fungi</taxon>
        <taxon>Dikarya</taxon>
        <taxon>Ascomycota</taxon>
        <taxon>Pezizomycotina</taxon>
        <taxon>Leotiomycetes</taxon>
        <taxon>Helotiales</taxon>
        <taxon>Lachnaceae</taxon>
        <taxon>Lachnellula</taxon>
    </lineage>
</organism>
<dbReference type="OrthoDB" id="3556767at2759"/>
<gene>
    <name evidence="2" type="ORF">LARI1_G007778</name>
</gene>
<sequence>MATSPAYETTASIDASSVNTNQTTHPWPTPTALLPSYSPSSPSCWMKEEAIRTLQTSHDFYIIRTICKFVPGLDPAVSATVLSKRWKLWLDAFLKVLCQREVIQEPPCDSPLSTAEAIVRIIRRRQLSPAPEWDGAWIFSALNSSTDISTIAEKFDAQMHSVFSRITFEDWVEWTYGFPNDPIQSLLNTGFNLRNNLARSVQNHTIMVDRLQLLQKVLPSRHPLPLWIVSTAIASDTISEPSEALRFFIDPIKQRDKEQSSGILSVVQRFSILNTRHELQIIGATDIKWPKPFSTDFYFWESIQINSPLDLAKSNTESVSKLYRKLAAEDVLDNSEYMKGIERRWSDLSIDILACLIINENLTVYFMDFAKAR</sequence>
<reference evidence="2 3" key="1">
    <citation type="submission" date="2018-05" db="EMBL/GenBank/DDBJ databases">
        <title>Whole genome sequencing for identification of molecular markers to develop diagnostic detection tools for the regulated plant pathogen Lachnellula willkommii.</title>
        <authorList>
            <person name="Giroux E."/>
            <person name="Bilodeau G."/>
        </authorList>
    </citation>
    <scope>NUCLEOTIDE SEQUENCE [LARGE SCALE GENOMIC DNA]</scope>
    <source>
        <strain evidence="2 3">CBS 203.66</strain>
    </source>
</reference>
<keyword evidence="3" id="KW-1185">Reference proteome</keyword>
<evidence type="ECO:0000313" key="2">
    <source>
        <dbReference type="EMBL" id="TVY14153.1"/>
    </source>
</evidence>
<protein>
    <submittedName>
        <fullName evidence="2">Uncharacterized protein</fullName>
    </submittedName>
</protein>
<proteinExistence type="predicted"/>
<accession>A0A8T9B6Z6</accession>
<dbReference type="Proteomes" id="UP000469559">
    <property type="component" value="Unassembled WGS sequence"/>
</dbReference>
<dbReference type="EMBL" id="QGMF01000753">
    <property type="protein sequence ID" value="TVY14153.1"/>
    <property type="molecule type" value="Genomic_DNA"/>
</dbReference>
<name>A0A8T9B6Z6_9HELO</name>
<evidence type="ECO:0000313" key="3">
    <source>
        <dbReference type="Proteomes" id="UP000469559"/>
    </source>
</evidence>
<feature type="region of interest" description="Disordered" evidence="1">
    <location>
        <begin position="1"/>
        <end position="26"/>
    </location>
</feature>
<comment type="caution">
    <text evidence="2">The sequence shown here is derived from an EMBL/GenBank/DDBJ whole genome shotgun (WGS) entry which is preliminary data.</text>
</comment>